<sequence length="125" mass="15283">MSWMRCMIRIPWKNRRQFESLDRFSCSLAMKFLHFLGVLFVVLCTINFSMQQNRWRQSQCKHHCRDKKLSFAYVDADNYYPYGDDVIYYRCHCLDKSIRRPAPNLYRFVIKAERQPRKLECLKNV</sequence>
<reference evidence="2" key="1">
    <citation type="submission" date="2025-08" db="UniProtKB">
        <authorList>
            <consortium name="RefSeq"/>
        </authorList>
    </citation>
    <scope>IDENTIFICATION</scope>
    <source>
        <strain evidence="2">USDA-PBARC FA_bdor</strain>
        <tissue evidence="2">Whole organism</tissue>
    </source>
</reference>
<proteinExistence type="predicted"/>
<keyword evidence="1" id="KW-1185">Reference proteome</keyword>
<dbReference type="KEGG" id="fas:105271951"/>
<name>A0A9R1TMA1_9HYME</name>
<dbReference type="AlphaFoldDB" id="A0A9R1TMA1"/>
<dbReference type="GeneID" id="105271951"/>
<evidence type="ECO:0000313" key="2">
    <source>
        <dbReference type="RefSeq" id="XP_011312085.1"/>
    </source>
</evidence>
<dbReference type="Proteomes" id="UP000694866">
    <property type="component" value="Unplaced"/>
</dbReference>
<protein>
    <submittedName>
        <fullName evidence="2">Uncharacterized protein</fullName>
    </submittedName>
</protein>
<evidence type="ECO:0000313" key="1">
    <source>
        <dbReference type="Proteomes" id="UP000694866"/>
    </source>
</evidence>
<accession>A0A9R1TMA1</accession>
<gene>
    <name evidence="2" type="primary">LOC105271951</name>
</gene>
<dbReference type="RefSeq" id="XP_011312085.1">
    <property type="nucleotide sequence ID" value="XM_011313783.1"/>
</dbReference>
<organism evidence="1 2">
    <name type="scientific">Fopius arisanus</name>
    <dbReference type="NCBI Taxonomy" id="64838"/>
    <lineage>
        <taxon>Eukaryota</taxon>
        <taxon>Metazoa</taxon>
        <taxon>Ecdysozoa</taxon>
        <taxon>Arthropoda</taxon>
        <taxon>Hexapoda</taxon>
        <taxon>Insecta</taxon>
        <taxon>Pterygota</taxon>
        <taxon>Neoptera</taxon>
        <taxon>Endopterygota</taxon>
        <taxon>Hymenoptera</taxon>
        <taxon>Apocrita</taxon>
        <taxon>Ichneumonoidea</taxon>
        <taxon>Braconidae</taxon>
        <taxon>Opiinae</taxon>
        <taxon>Fopius</taxon>
    </lineage>
</organism>